<dbReference type="Gene3D" id="3.10.150.10">
    <property type="entry name" value="DNA Polymerase III, subunit A, domain 2"/>
    <property type="match status" value="1"/>
</dbReference>
<dbReference type="PANTHER" id="PTHR30478">
    <property type="entry name" value="DNA POLYMERASE III SUBUNIT BETA"/>
    <property type="match status" value="1"/>
</dbReference>
<dbReference type="SMART" id="SM00480">
    <property type="entry name" value="POL3Bc"/>
    <property type="match status" value="1"/>
</dbReference>
<dbReference type="AlphaFoldDB" id="A0A074T9Q7"/>
<comment type="caution">
    <text evidence="14">The sequence shown here is derived from an EMBL/GenBank/DDBJ whole genome shotgun (WGS) entry which is preliminary data.</text>
</comment>
<evidence type="ECO:0000256" key="3">
    <source>
        <dbReference type="ARBA" id="ARBA00021035"/>
    </source>
</evidence>
<evidence type="ECO:0000256" key="5">
    <source>
        <dbReference type="ARBA" id="ARBA00022679"/>
    </source>
</evidence>
<evidence type="ECO:0000259" key="12">
    <source>
        <dbReference type="Pfam" id="PF00712"/>
    </source>
</evidence>
<evidence type="ECO:0000256" key="4">
    <source>
        <dbReference type="ARBA" id="ARBA00022490"/>
    </source>
</evidence>
<accession>A0A074T9Q7</accession>
<dbReference type="Gene3D" id="3.70.10.10">
    <property type="match status" value="1"/>
</dbReference>
<dbReference type="Pfam" id="PF00712">
    <property type="entry name" value="DNA_pol3_beta"/>
    <property type="match status" value="1"/>
</dbReference>
<evidence type="ECO:0000313" key="14">
    <source>
        <dbReference type="EMBL" id="KEP68424.1"/>
    </source>
</evidence>
<dbReference type="eggNOG" id="COG0592">
    <property type="taxonomic scope" value="Bacteria"/>
</dbReference>
<dbReference type="GO" id="GO:0005737">
    <property type="term" value="C:cytoplasm"/>
    <property type="evidence" value="ECO:0007669"/>
    <property type="project" value="UniProtKB-SubCell"/>
</dbReference>
<name>A0A074T9Q7_9RHOB</name>
<evidence type="ECO:0000256" key="11">
    <source>
        <dbReference type="ARBA" id="ARBA00033276"/>
    </source>
</evidence>
<dbReference type="GO" id="GO:0003677">
    <property type="term" value="F:DNA binding"/>
    <property type="evidence" value="ECO:0007669"/>
    <property type="project" value="UniProtKB-KW"/>
</dbReference>
<evidence type="ECO:0000256" key="7">
    <source>
        <dbReference type="ARBA" id="ARBA00022705"/>
    </source>
</evidence>
<evidence type="ECO:0000256" key="2">
    <source>
        <dbReference type="ARBA" id="ARBA00010752"/>
    </source>
</evidence>
<dbReference type="InterPro" id="IPR046938">
    <property type="entry name" value="DNA_clamp_sf"/>
</dbReference>
<keyword evidence="8" id="KW-0239">DNA-directed DNA polymerase</keyword>
<keyword evidence="6" id="KW-0548">Nucleotidyltransferase</keyword>
<dbReference type="NCBIfam" id="TIGR00663">
    <property type="entry name" value="dnan"/>
    <property type="match status" value="1"/>
</dbReference>
<evidence type="ECO:0000256" key="6">
    <source>
        <dbReference type="ARBA" id="ARBA00022695"/>
    </source>
</evidence>
<evidence type="ECO:0000256" key="8">
    <source>
        <dbReference type="ARBA" id="ARBA00022932"/>
    </source>
</evidence>
<comment type="subcellular location">
    <subcellularLocation>
        <location evidence="1">Cytoplasm</location>
    </subcellularLocation>
</comment>
<keyword evidence="5" id="KW-0808">Transferase</keyword>
<dbReference type="InterPro" id="IPR001001">
    <property type="entry name" value="DNA_polIII_beta"/>
</dbReference>
<evidence type="ECO:0000256" key="1">
    <source>
        <dbReference type="ARBA" id="ARBA00004496"/>
    </source>
</evidence>
<keyword evidence="9" id="KW-0238">DNA-binding</keyword>
<evidence type="ECO:0000256" key="10">
    <source>
        <dbReference type="ARBA" id="ARBA00030988"/>
    </source>
</evidence>
<dbReference type="Pfam" id="PF02767">
    <property type="entry name" value="DNA_pol3_beta_2"/>
    <property type="match status" value="1"/>
</dbReference>
<dbReference type="PANTHER" id="PTHR30478:SF0">
    <property type="entry name" value="BETA SLIDING CLAMP"/>
    <property type="match status" value="1"/>
</dbReference>
<organism evidence="14 15">
    <name type="scientific">Thioclava dalianensis</name>
    <dbReference type="NCBI Taxonomy" id="1185766"/>
    <lineage>
        <taxon>Bacteria</taxon>
        <taxon>Pseudomonadati</taxon>
        <taxon>Pseudomonadota</taxon>
        <taxon>Alphaproteobacteria</taxon>
        <taxon>Rhodobacterales</taxon>
        <taxon>Paracoccaceae</taxon>
        <taxon>Thioclava</taxon>
    </lineage>
</organism>
<reference evidence="14 15" key="1">
    <citation type="submission" date="2014-03" db="EMBL/GenBank/DDBJ databases">
        <title>The draft genome sequence of Thioclava dalianensis DLFJ1-1.</title>
        <authorList>
            <person name="Lai Q."/>
            <person name="Shao Z."/>
        </authorList>
    </citation>
    <scope>NUCLEOTIDE SEQUENCE [LARGE SCALE GENOMIC DNA]</scope>
    <source>
        <strain evidence="14 15">DLFJ1-1</strain>
    </source>
</reference>
<feature type="domain" description="DNA polymerase III beta sliding clamp N-terminal" evidence="12">
    <location>
        <begin position="32"/>
        <end position="131"/>
    </location>
</feature>
<dbReference type="SUPFAM" id="SSF55979">
    <property type="entry name" value="DNA clamp"/>
    <property type="match status" value="3"/>
</dbReference>
<protein>
    <recommendedName>
        <fullName evidence="3">Beta sliding clamp</fullName>
    </recommendedName>
    <alternativeName>
        <fullName evidence="11">Beta-clamp processivity factor</fullName>
    </alternativeName>
    <alternativeName>
        <fullName evidence="10">DNA polymerase III beta sliding clamp subunit</fullName>
    </alternativeName>
</protein>
<dbReference type="STRING" id="1185766.SAMN05216224_10824"/>
<dbReference type="GO" id="GO:0003887">
    <property type="term" value="F:DNA-directed DNA polymerase activity"/>
    <property type="evidence" value="ECO:0007669"/>
    <property type="project" value="UniProtKB-KW"/>
</dbReference>
<dbReference type="GO" id="GO:0009360">
    <property type="term" value="C:DNA polymerase III complex"/>
    <property type="evidence" value="ECO:0007669"/>
    <property type="project" value="InterPro"/>
</dbReference>
<dbReference type="GO" id="GO:0008408">
    <property type="term" value="F:3'-5' exonuclease activity"/>
    <property type="evidence" value="ECO:0007669"/>
    <property type="project" value="InterPro"/>
</dbReference>
<gene>
    <name evidence="14" type="ORF">DL1_11800</name>
</gene>
<keyword evidence="4" id="KW-0963">Cytoplasm</keyword>
<dbReference type="InterPro" id="IPR022637">
    <property type="entry name" value="DNA_polIII_beta_cen"/>
</dbReference>
<proteinExistence type="inferred from homology"/>
<evidence type="ECO:0000259" key="13">
    <source>
        <dbReference type="Pfam" id="PF02767"/>
    </source>
</evidence>
<dbReference type="CDD" id="cd00140">
    <property type="entry name" value="beta_clamp"/>
    <property type="match status" value="1"/>
</dbReference>
<comment type="similarity">
    <text evidence="2">Belongs to the beta sliding clamp family.</text>
</comment>
<dbReference type="GO" id="GO:0006271">
    <property type="term" value="P:DNA strand elongation involved in DNA replication"/>
    <property type="evidence" value="ECO:0007669"/>
    <property type="project" value="TreeGrafter"/>
</dbReference>
<keyword evidence="15" id="KW-1185">Reference proteome</keyword>
<sequence length="381" mass="41802">MDNSAQTPKATAIVDLAEMQRASKLMSDVADKWCTVPALNYVLMTFADGTLTMRATDLDIDAETTVEADCSGNAVVTINYRTLRSFVSAISGPVMIEVYAGGSNDPSDQITLAEGDLKLRLRSVIPADDFPPRQPFPDTASHWTMSQDSLMRLVNTCWHCISTEETRYYLNGIYLHVENGNLRAVATDGHRLACVDSSEKPTLDEGMILPTPLLKLLRSLMKKAGNEPVMIKAAPNAHKIEVLLSGVSIRAKTIDDTYPDYRRVIPSGPFGIRSTLNRTQILRLAKTASGLTKNNPGAEIDPRKGRLSVKAFDGDAVSVPIKVETEIEGQLMPFGFNLGYLRKQAEATPVFTLHGTDRGSPFILRGEDPTTLFVLMPMRID</sequence>
<keyword evidence="7" id="KW-0235">DNA replication</keyword>
<dbReference type="InterPro" id="IPR022634">
    <property type="entry name" value="DNA_polIII_beta_N"/>
</dbReference>
<dbReference type="EMBL" id="JHEH01000033">
    <property type="protein sequence ID" value="KEP68424.1"/>
    <property type="molecule type" value="Genomic_DNA"/>
</dbReference>
<dbReference type="Proteomes" id="UP000027725">
    <property type="component" value="Unassembled WGS sequence"/>
</dbReference>
<evidence type="ECO:0000256" key="9">
    <source>
        <dbReference type="ARBA" id="ARBA00023125"/>
    </source>
</evidence>
<evidence type="ECO:0000313" key="15">
    <source>
        <dbReference type="Proteomes" id="UP000027725"/>
    </source>
</evidence>
<feature type="domain" description="DNA polymerase III beta sliding clamp central" evidence="13">
    <location>
        <begin position="145"/>
        <end position="260"/>
    </location>
</feature>